<keyword evidence="4 6" id="KW-0805">Transcription regulation</keyword>
<evidence type="ECO:0000313" key="9">
    <source>
        <dbReference type="EMBL" id="ACT47412.1"/>
    </source>
</evidence>
<organism evidence="9 10">
    <name type="scientific">Methylotenera mobilis (strain JLW8 / ATCC BAA-1282 / DSM 17540)</name>
    <dbReference type="NCBI Taxonomy" id="583345"/>
    <lineage>
        <taxon>Bacteria</taxon>
        <taxon>Pseudomonadati</taxon>
        <taxon>Pseudomonadota</taxon>
        <taxon>Betaproteobacteria</taxon>
        <taxon>Nitrosomonadales</taxon>
        <taxon>Methylophilaceae</taxon>
        <taxon>Methylotenera</taxon>
    </lineage>
</organism>
<dbReference type="AlphaFoldDB" id="C6WU13"/>
<dbReference type="HOGENOM" id="CLU_087843_4_1_4"/>
<proteinExistence type="inferred from homology"/>
<evidence type="ECO:0000256" key="7">
    <source>
        <dbReference type="SAM" id="MobiDB-lite"/>
    </source>
</evidence>
<dbReference type="eggNOG" id="COG0781">
    <property type="taxonomic scope" value="Bacteria"/>
</dbReference>
<protein>
    <recommendedName>
        <fullName evidence="6">Transcription antitermination protein NusB</fullName>
    </recommendedName>
    <alternativeName>
        <fullName evidence="6">Antitermination factor NusB</fullName>
    </alternativeName>
</protein>
<dbReference type="InterPro" id="IPR006027">
    <property type="entry name" value="NusB_RsmB_TIM44"/>
</dbReference>
<dbReference type="KEGG" id="mmb:Mmol_0502"/>
<dbReference type="EMBL" id="CP001672">
    <property type="protein sequence ID" value="ACT47412.1"/>
    <property type="molecule type" value="Genomic_DNA"/>
</dbReference>
<dbReference type="HAMAP" id="MF_00073">
    <property type="entry name" value="NusB"/>
    <property type="match status" value="1"/>
</dbReference>
<evidence type="ECO:0000313" key="10">
    <source>
        <dbReference type="Proteomes" id="UP000002742"/>
    </source>
</evidence>
<keyword evidence="2 6" id="KW-0889">Transcription antitermination</keyword>
<dbReference type="PANTHER" id="PTHR11078:SF3">
    <property type="entry name" value="ANTITERMINATION NUSB DOMAIN-CONTAINING PROTEIN"/>
    <property type="match status" value="1"/>
</dbReference>
<dbReference type="PANTHER" id="PTHR11078">
    <property type="entry name" value="N UTILIZATION SUBSTANCE PROTEIN B-RELATED"/>
    <property type="match status" value="1"/>
</dbReference>
<reference evidence="9 10" key="2">
    <citation type="journal article" date="2011" name="J. Bacteriol.">
        <title>Genomes of three methylotrophs from a single niche uncover genetic and metabolic divergence of Methylophilaceae.</title>
        <authorList>
            <person name="Lapidus A."/>
            <person name="Clum A."/>
            <person name="Labutti K."/>
            <person name="Kaluzhnaya M.G."/>
            <person name="Lim S."/>
            <person name="Beck D.A."/>
            <person name="Glavina Del Rio T."/>
            <person name="Nolan M."/>
            <person name="Mavromatis K."/>
            <person name="Huntemann M."/>
            <person name="Lucas S."/>
            <person name="Lidstrom M.E."/>
            <person name="Ivanova N."/>
            <person name="Chistoserdova L."/>
        </authorList>
    </citation>
    <scope>NUCLEOTIDE SEQUENCE [LARGE SCALE GENOMIC DNA]</scope>
    <source>
        <strain evidence="10">JLW8 / ATCC BAA-1282 / DSM 17540</strain>
    </source>
</reference>
<evidence type="ECO:0000256" key="2">
    <source>
        <dbReference type="ARBA" id="ARBA00022814"/>
    </source>
</evidence>
<name>C6WU13_METML</name>
<dbReference type="SUPFAM" id="SSF48013">
    <property type="entry name" value="NusB-like"/>
    <property type="match status" value="1"/>
</dbReference>
<dbReference type="OrthoDB" id="9789556at2"/>
<comment type="function">
    <text evidence="6">Involved in transcription antitermination. Required for transcription of ribosomal RNA (rRNA) genes. Binds specifically to the boxA antiterminator sequence of the ribosomal RNA (rrn) operons.</text>
</comment>
<dbReference type="STRING" id="583345.Mmol_0502"/>
<reference evidence="10" key="1">
    <citation type="submission" date="2009-07" db="EMBL/GenBank/DDBJ databases">
        <title>Complete sequence of Methylotenera mobilis JLW8.</title>
        <authorList>
            <consortium name="US DOE Joint Genome Institute"/>
            <person name="Lucas S."/>
            <person name="Copeland A."/>
            <person name="Lapidus A."/>
            <person name="Glavina del Rio T."/>
            <person name="Tice H."/>
            <person name="Bruce D."/>
            <person name="Goodwin L."/>
            <person name="Pitluck S."/>
            <person name="LaButti K.M."/>
            <person name="Clum A."/>
            <person name="Larimer F."/>
            <person name="Land M."/>
            <person name="Hauser L."/>
            <person name="Kyrpides N."/>
            <person name="Mikhailova N."/>
            <person name="Kayluzhnaya M."/>
            <person name="Chistoserdova L."/>
        </authorList>
    </citation>
    <scope>NUCLEOTIDE SEQUENCE [LARGE SCALE GENOMIC DNA]</scope>
    <source>
        <strain evidence="10">JLW8 / ATCC BAA-1282 / DSM 17540</strain>
    </source>
</reference>
<feature type="region of interest" description="Disordered" evidence="7">
    <location>
        <begin position="1"/>
        <end position="42"/>
    </location>
</feature>
<dbReference type="GO" id="GO:0031564">
    <property type="term" value="P:transcription antitermination"/>
    <property type="evidence" value="ECO:0007669"/>
    <property type="project" value="UniProtKB-KW"/>
</dbReference>
<feature type="domain" description="NusB/RsmB/TIM44" evidence="8">
    <location>
        <begin position="41"/>
        <end position="165"/>
    </location>
</feature>
<dbReference type="NCBIfam" id="TIGR01951">
    <property type="entry name" value="nusB"/>
    <property type="match status" value="1"/>
</dbReference>
<accession>C6WU13</accession>
<keyword evidence="3 6" id="KW-0694">RNA-binding</keyword>
<dbReference type="GO" id="GO:0006353">
    <property type="term" value="P:DNA-templated transcription termination"/>
    <property type="evidence" value="ECO:0007669"/>
    <property type="project" value="UniProtKB-UniRule"/>
</dbReference>
<dbReference type="InterPro" id="IPR011605">
    <property type="entry name" value="NusB_fam"/>
</dbReference>
<dbReference type="Proteomes" id="UP000002742">
    <property type="component" value="Chromosome"/>
</dbReference>
<evidence type="ECO:0000256" key="4">
    <source>
        <dbReference type="ARBA" id="ARBA00023015"/>
    </source>
</evidence>
<dbReference type="RefSeq" id="WP_015831449.1">
    <property type="nucleotide sequence ID" value="NC_012968.1"/>
</dbReference>
<dbReference type="GO" id="GO:0005829">
    <property type="term" value="C:cytosol"/>
    <property type="evidence" value="ECO:0007669"/>
    <property type="project" value="TreeGrafter"/>
</dbReference>
<evidence type="ECO:0000259" key="8">
    <source>
        <dbReference type="Pfam" id="PF01029"/>
    </source>
</evidence>
<sequence length="178" mass="19460">MSENKPAVTSLVVDAEAGTTASAKKPASRSGGKKSGSQNRRKSRELVLKAVYRGMLNDSELSQVFRDMRDDPDYNKADEAYFKHLLQAVTENLTAIDGKIVGFIDRTLEELSPVEHAILRIAGCELMFDLSIPYRVVINEGVELAKVFGGTDGHKYINGVLDKFAADVRAAEVKAARS</sequence>
<dbReference type="Pfam" id="PF01029">
    <property type="entry name" value="NusB"/>
    <property type="match status" value="1"/>
</dbReference>
<dbReference type="Gene3D" id="1.10.940.10">
    <property type="entry name" value="NusB-like"/>
    <property type="match status" value="1"/>
</dbReference>
<evidence type="ECO:0000256" key="6">
    <source>
        <dbReference type="HAMAP-Rule" id="MF_00073"/>
    </source>
</evidence>
<dbReference type="InterPro" id="IPR035926">
    <property type="entry name" value="NusB-like_sf"/>
</dbReference>
<evidence type="ECO:0000256" key="3">
    <source>
        <dbReference type="ARBA" id="ARBA00022884"/>
    </source>
</evidence>
<comment type="similarity">
    <text evidence="1 6">Belongs to the NusB family.</text>
</comment>
<dbReference type="GO" id="GO:0003723">
    <property type="term" value="F:RNA binding"/>
    <property type="evidence" value="ECO:0007669"/>
    <property type="project" value="UniProtKB-UniRule"/>
</dbReference>
<evidence type="ECO:0000256" key="1">
    <source>
        <dbReference type="ARBA" id="ARBA00005952"/>
    </source>
</evidence>
<gene>
    <name evidence="6" type="primary">nusB</name>
    <name evidence="9" type="ordered locus">Mmol_0502</name>
</gene>
<keyword evidence="10" id="KW-1185">Reference proteome</keyword>
<evidence type="ECO:0000256" key="5">
    <source>
        <dbReference type="ARBA" id="ARBA00023163"/>
    </source>
</evidence>
<keyword evidence="5 6" id="KW-0804">Transcription</keyword>